<name>A0A2A2GDL5_9BACT</name>
<sequence length="480" mass="55021">MIIYLFKSTLLLGLLYGLYKLLLEKEKIHRFNRFFLLFALVFGLTAPLTSFEIYPGQSIAGIEMKQMERVVNAPAEAVNNTVDPLIAPKKEAMPKAEISPDTAESSKWSVSILVLLFGLYGLITLYLLIRFAGGILKIWNKIKAGRHEKVGPATLVLLNEPTTPQSFFRFIFLEKEQYESGDIEPEILDHELTHVRQLHSLDVLFVEFLKVIFWFNPFIYLFKHAVQLNHEFIADGSVVSKVSSASDYHKLLIQACAANKPMSTTSRINYSLTKKRLRMMFRTYSPIRSGSKGLLLLPVLGLLVLTFCTKKTEYKVQYPQTTYSDVELHYDAKRNEELGKPLGTHYTSSGEPFTGTQKIYHSDTDSLHMKQFFEDGIQTRAVIYYDDGDTVRQKHGIYLNQPLLKKMYENGILVYENVPPTESEDGMGHVRLWHKNGQLSVEHSYNGDQVKQGLMTEYDEEGNITRQKRYEDGELVEMIK</sequence>
<feature type="domain" description="Peptidase M56" evidence="2">
    <location>
        <begin position="186"/>
        <end position="279"/>
    </location>
</feature>
<dbReference type="InterPro" id="IPR008756">
    <property type="entry name" value="Peptidase_M56"/>
</dbReference>
<evidence type="ECO:0000259" key="2">
    <source>
        <dbReference type="Pfam" id="PF05569"/>
    </source>
</evidence>
<dbReference type="Pfam" id="PF05569">
    <property type="entry name" value="Peptidase_M56"/>
    <property type="match status" value="1"/>
</dbReference>
<dbReference type="PANTHER" id="PTHR34978">
    <property type="entry name" value="POSSIBLE SENSOR-TRANSDUCER PROTEIN BLAR"/>
    <property type="match status" value="1"/>
</dbReference>
<keyword evidence="1" id="KW-0812">Transmembrane</keyword>
<proteinExistence type="predicted"/>
<dbReference type="PANTHER" id="PTHR34978:SF3">
    <property type="entry name" value="SLR0241 PROTEIN"/>
    <property type="match status" value="1"/>
</dbReference>
<reference evidence="3 4" key="1">
    <citation type="submission" date="2017-08" db="EMBL/GenBank/DDBJ databases">
        <title>Aliifodinibius alkalisoli sp. nov., isolated from saline alkaline soil.</title>
        <authorList>
            <person name="Liu D."/>
            <person name="Zhang G."/>
        </authorList>
    </citation>
    <scope>NUCLEOTIDE SEQUENCE [LARGE SCALE GENOMIC DNA]</scope>
    <source>
        <strain evidence="3 4">WN023</strain>
    </source>
</reference>
<dbReference type="Gene3D" id="3.90.930.1">
    <property type="match status" value="1"/>
</dbReference>
<dbReference type="AlphaFoldDB" id="A0A2A2GDL5"/>
<dbReference type="Proteomes" id="UP000218831">
    <property type="component" value="Unassembled WGS sequence"/>
</dbReference>
<keyword evidence="1" id="KW-0472">Membrane</keyword>
<evidence type="ECO:0000313" key="3">
    <source>
        <dbReference type="EMBL" id="PAU95270.1"/>
    </source>
</evidence>
<gene>
    <name evidence="3" type="ORF">CK503_03475</name>
</gene>
<accession>A0A2A2GDL5</accession>
<evidence type="ECO:0000313" key="4">
    <source>
        <dbReference type="Proteomes" id="UP000218831"/>
    </source>
</evidence>
<dbReference type="EMBL" id="NSKE01000002">
    <property type="protein sequence ID" value="PAU95270.1"/>
    <property type="molecule type" value="Genomic_DNA"/>
</dbReference>
<dbReference type="InterPro" id="IPR052173">
    <property type="entry name" value="Beta-lactam_resp_regulator"/>
</dbReference>
<organism evidence="3 4">
    <name type="scientific">Fodinibius salipaludis</name>
    <dbReference type="NCBI Taxonomy" id="2032627"/>
    <lineage>
        <taxon>Bacteria</taxon>
        <taxon>Pseudomonadati</taxon>
        <taxon>Balneolota</taxon>
        <taxon>Balneolia</taxon>
        <taxon>Balneolales</taxon>
        <taxon>Balneolaceae</taxon>
        <taxon>Fodinibius</taxon>
    </lineage>
</organism>
<comment type="caution">
    <text evidence="3">The sequence shown here is derived from an EMBL/GenBank/DDBJ whole genome shotgun (WGS) entry which is preliminary data.</text>
</comment>
<protein>
    <recommendedName>
        <fullName evidence="2">Peptidase M56 domain-containing protein</fullName>
    </recommendedName>
</protein>
<feature type="transmembrane region" description="Helical" evidence="1">
    <location>
        <begin position="108"/>
        <end position="129"/>
    </location>
</feature>
<evidence type="ECO:0000256" key="1">
    <source>
        <dbReference type="SAM" id="Phobius"/>
    </source>
</evidence>
<keyword evidence="1" id="KW-1133">Transmembrane helix</keyword>
<feature type="transmembrane region" description="Helical" evidence="1">
    <location>
        <begin position="34"/>
        <end position="54"/>
    </location>
</feature>
<keyword evidence="4" id="KW-1185">Reference proteome</keyword>
<feature type="transmembrane region" description="Helical" evidence="1">
    <location>
        <begin position="289"/>
        <end position="307"/>
    </location>
</feature>
<dbReference type="OrthoDB" id="1522859at2"/>